<gene>
    <name evidence="1" type="ORF">GM418_23775</name>
</gene>
<dbReference type="Proteomes" id="UP000428260">
    <property type="component" value="Chromosome"/>
</dbReference>
<sequence length="283" mass="33792">MKEPIIISGLSGSGTRVVVRILEEVKFSFGYDVNISKDDLSFTLLFKLPKHYFKYFEQQSDYVKKIMSIHNKLLLNKRLNLSDLYQILKLSLLHIIQFRRYKPTWIFSRVKNIFFNRISPIDPIWGWKEPHSVPFLPDIKLFYPNSKFILIIRNGLDMVYSKNDQQFYNYAHYFGLDSRDESPRNRFELWYRFNKYAIEKGKELFKENFLIIYYENIANLNYKTLKKTIEFIGGLDTDEAIKTLKKEISNPGTINRYKDYDQNWISSEILSKLEEIGYSNLSD</sequence>
<keyword evidence="2" id="KW-1185">Reference proteome</keyword>
<dbReference type="KEGG" id="mcos:GM418_23775"/>
<evidence type="ECO:0000313" key="1">
    <source>
        <dbReference type="EMBL" id="QGY46567.1"/>
    </source>
</evidence>
<accession>A0A6I6K256</accession>
<protein>
    <recommendedName>
        <fullName evidence="3">Sulfotransferase</fullName>
    </recommendedName>
</protein>
<dbReference type="Gene3D" id="3.40.50.300">
    <property type="entry name" value="P-loop containing nucleotide triphosphate hydrolases"/>
    <property type="match status" value="1"/>
</dbReference>
<organism evidence="1 2">
    <name type="scientific">Maribellus comscasis</name>
    <dbReference type="NCBI Taxonomy" id="2681766"/>
    <lineage>
        <taxon>Bacteria</taxon>
        <taxon>Pseudomonadati</taxon>
        <taxon>Bacteroidota</taxon>
        <taxon>Bacteroidia</taxon>
        <taxon>Marinilabiliales</taxon>
        <taxon>Prolixibacteraceae</taxon>
        <taxon>Maribellus</taxon>
    </lineage>
</organism>
<evidence type="ECO:0008006" key="3">
    <source>
        <dbReference type="Google" id="ProtNLM"/>
    </source>
</evidence>
<dbReference type="Pfam" id="PF13469">
    <property type="entry name" value="Sulfotransfer_3"/>
    <property type="match status" value="1"/>
</dbReference>
<reference evidence="1 2" key="1">
    <citation type="submission" date="2019-11" db="EMBL/GenBank/DDBJ databases">
        <authorList>
            <person name="Zheng R.K."/>
            <person name="Sun C.M."/>
        </authorList>
    </citation>
    <scope>NUCLEOTIDE SEQUENCE [LARGE SCALE GENOMIC DNA]</scope>
    <source>
        <strain evidence="1 2">WC007</strain>
    </source>
</reference>
<proteinExistence type="predicted"/>
<dbReference type="SUPFAM" id="SSF52540">
    <property type="entry name" value="P-loop containing nucleoside triphosphate hydrolases"/>
    <property type="match status" value="1"/>
</dbReference>
<dbReference type="AlphaFoldDB" id="A0A6I6K256"/>
<dbReference type="InterPro" id="IPR027417">
    <property type="entry name" value="P-loop_NTPase"/>
</dbReference>
<name>A0A6I6K256_9BACT</name>
<dbReference type="EMBL" id="CP046401">
    <property type="protein sequence ID" value="QGY46567.1"/>
    <property type="molecule type" value="Genomic_DNA"/>
</dbReference>
<evidence type="ECO:0000313" key="2">
    <source>
        <dbReference type="Proteomes" id="UP000428260"/>
    </source>
</evidence>
<dbReference type="RefSeq" id="WP_158869698.1">
    <property type="nucleotide sequence ID" value="NZ_CP046401.1"/>
</dbReference>